<protein>
    <submittedName>
        <fullName evidence="1">Uncharacterized protein</fullName>
    </submittedName>
</protein>
<keyword evidence="2" id="KW-1185">Reference proteome</keyword>
<comment type="caution">
    <text evidence="1">The sequence shown here is derived from an EMBL/GenBank/DDBJ whole genome shotgun (WGS) entry which is preliminary data.</text>
</comment>
<sequence length="69" mass="7576">MVSWVHPRSLCAASWLLHKPTIVDGAWGRVGLRPVASDDQISLIDCPQAGEHDGGLRFSIRTLELPQLT</sequence>
<proteinExistence type="predicted"/>
<organism evidence="1 2">
    <name type="scientific">Hibiscus sabdariffa</name>
    <name type="common">roselle</name>
    <dbReference type="NCBI Taxonomy" id="183260"/>
    <lineage>
        <taxon>Eukaryota</taxon>
        <taxon>Viridiplantae</taxon>
        <taxon>Streptophyta</taxon>
        <taxon>Embryophyta</taxon>
        <taxon>Tracheophyta</taxon>
        <taxon>Spermatophyta</taxon>
        <taxon>Magnoliopsida</taxon>
        <taxon>eudicotyledons</taxon>
        <taxon>Gunneridae</taxon>
        <taxon>Pentapetalae</taxon>
        <taxon>rosids</taxon>
        <taxon>malvids</taxon>
        <taxon>Malvales</taxon>
        <taxon>Malvaceae</taxon>
        <taxon>Malvoideae</taxon>
        <taxon>Hibiscus</taxon>
    </lineage>
</organism>
<dbReference type="Proteomes" id="UP001472677">
    <property type="component" value="Unassembled WGS sequence"/>
</dbReference>
<name>A0ABR2BMW2_9ROSI</name>
<dbReference type="EMBL" id="JBBPBM010000100">
    <property type="protein sequence ID" value="KAK8508483.1"/>
    <property type="molecule type" value="Genomic_DNA"/>
</dbReference>
<reference evidence="1 2" key="1">
    <citation type="journal article" date="2024" name="G3 (Bethesda)">
        <title>Genome assembly of Hibiscus sabdariffa L. provides insights into metabolisms of medicinal natural products.</title>
        <authorList>
            <person name="Kim T."/>
        </authorList>
    </citation>
    <scope>NUCLEOTIDE SEQUENCE [LARGE SCALE GENOMIC DNA]</scope>
    <source>
        <strain evidence="1">TK-2024</strain>
        <tissue evidence="1">Old leaves</tissue>
    </source>
</reference>
<evidence type="ECO:0000313" key="1">
    <source>
        <dbReference type="EMBL" id="KAK8508483.1"/>
    </source>
</evidence>
<gene>
    <name evidence="1" type="ORF">V6N12_011468</name>
</gene>
<evidence type="ECO:0000313" key="2">
    <source>
        <dbReference type="Proteomes" id="UP001472677"/>
    </source>
</evidence>
<accession>A0ABR2BMW2</accession>